<gene>
    <name evidence="1" type="ORF">GCM10011309_12950</name>
</gene>
<evidence type="ECO:0000313" key="1">
    <source>
        <dbReference type="EMBL" id="GGX64262.1"/>
    </source>
</evidence>
<dbReference type="InterPro" id="IPR022172">
    <property type="entry name" value="DUF3703"/>
</dbReference>
<keyword evidence="2" id="KW-1185">Reference proteome</keyword>
<proteinExistence type="predicted"/>
<dbReference type="Pfam" id="PF12487">
    <property type="entry name" value="DUF3703"/>
    <property type="match status" value="1"/>
</dbReference>
<evidence type="ECO:0008006" key="3">
    <source>
        <dbReference type="Google" id="ProtNLM"/>
    </source>
</evidence>
<comment type="caution">
    <text evidence="1">The sequence shown here is derived from an EMBL/GenBank/DDBJ whole genome shotgun (WGS) entry which is preliminary data.</text>
</comment>
<name>A0A918KIS2_9PROT</name>
<dbReference type="Proteomes" id="UP000600865">
    <property type="component" value="Unassembled WGS sequence"/>
</dbReference>
<organism evidence="1 2">
    <name type="scientific">Litorimonas cladophorae</name>
    <dbReference type="NCBI Taxonomy" id="1220491"/>
    <lineage>
        <taxon>Bacteria</taxon>
        <taxon>Pseudomonadati</taxon>
        <taxon>Pseudomonadota</taxon>
        <taxon>Alphaproteobacteria</taxon>
        <taxon>Maricaulales</taxon>
        <taxon>Robiginitomaculaceae</taxon>
    </lineage>
</organism>
<dbReference type="EMBL" id="BMYV01000001">
    <property type="protein sequence ID" value="GGX64262.1"/>
    <property type="molecule type" value="Genomic_DNA"/>
</dbReference>
<sequence>MTPKLQTAYNSEMREMLNAYTARDFALTFHHLERAHILGQRYFRPHLETHWWMLKIGARRRDVREIFGQCLRLVAVFPASVFGWVPVGNTGGANVSAIKPMPIPNDLAEFLRTDHD</sequence>
<reference evidence="1 2" key="1">
    <citation type="journal article" date="2014" name="Int. J. Syst. Evol. Microbiol.">
        <title>Complete genome sequence of Corynebacterium casei LMG S-19264T (=DSM 44701T), isolated from a smear-ripened cheese.</title>
        <authorList>
            <consortium name="US DOE Joint Genome Institute (JGI-PGF)"/>
            <person name="Walter F."/>
            <person name="Albersmeier A."/>
            <person name="Kalinowski J."/>
            <person name="Ruckert C."/>
        </authorList>
    </citation>
    <scope>NUCLEOTIDE SEQUENCE [LARGE SCALE GENOMIC DNA]</scope>
    <source>
        <strain evidence="1 2">KCTC 23968</strain>
    </source>
</reference>
<protein>
    <recommendedName>
        <fullName evidence="3">DUF3703 domain-containing protein</fullName>
    </recommendedName>
</protein>
<evidence type="ECO:0000313" key="2">
    <source>
        <dbReference type="Proteomes" id="UP000600865"/>
    </source>
</evidence>
<dbReference type="AlphaFoldDB" id="A0A918KIS2"/>
<accession>A0A918KIS2</accession>
<dbReference type="RefSeq" id="WP_189582965.1">
    <property type="nucleotide sequence ID" value="NZ_BMYV01000001.1"/>
</dbReference>